<dbReference type="RefSeq" id="WP_161384439.1">
    <property type="nucleotide sequence ID" value="NZ_ARXX01000067.1"/>
</dbReference>
<dbReference type="SFLD" id="SFLDS00003">
    <property type="entry name" value="Haloacid_Dehalogenase"/>
    <property type="match status" value="1"/>
</dbReference>
<dbReference type="GO" id="GO:0016787">
    <property type="term" value="F:hydrolase activity"/>
    <property type="evidence" value="ECO:0007669"/>
    <property type="project" value="UniProtKB-KW"/>
</dbReference>
<dbReference type="EMBL" id="ARXX01000067">
    <property type="protein sequence ID" value="MBF5057962.1"/>
    <property type="molecule type" value="Genomic_DNA"/>
</dbReference>
<keyword evidence="2" id="KW-1185">Reference proteome</keyword>
<dbReference type="Gene3D" id="3.40.50.1000">
    <property type="entry name" value="HAD superfamily/HAD-like"/>
    <property type="match status" value="1"/>
</dbReference>
<dbReference type="Gene3D" id="1.10.150.240">
    <property type="entry name" value="Putative phosphatase, domain 2"/>
    <property type="match status" value="1"/>
</dbReference>
<proteinExistence type="predicted"/>
<name>A0ABS0AUY8_9GAMM</name>
<dbReference type="InterPro" id="IPR041492">
    <property type="entry name" value="HAD_2"/>
</dbReference>
<evidence type="ECO:0000313" key="1">
    <source>
        <dbReference type="EMBL" id="MBF5057962.1"/>
    </source>
</evidence>
<dbReference type="InterPro" id="IPR023198">
    <property type="entry name" value="PGP-like_dom2"/>
</dbReference>
<dbReference type="Proteomes" id="UP000662703">
    <property type="component" value="Unassembled WGS sequence"/>
</dbReference>
<keyword evidence="1" id="KW-0378">Hydrolase</keyword>
<dbReference type="PANTHER" id="PTHR43434">
    <property type="entry name" value="PHOSPHOGLYCOLATE PHOSPHATASE"/>
    <property type="match status" value="1"/>
</dbReference>
<dbReference type="SFLD" id="SFLDG01129">
    <property type="entry name" value="C1.5:_HAD__Beta-PGM__Phosphata"/>
    <property type="match status" value="1"/>
</dbReference>
<dbReference type="InterPro" id="IPR006439">
    <property type="entry name" value="HAD-SF_hydro_IA"/>
</dbReference>
<evidence type="ECO:0000313" key="2">
    <source>
        <dbReference type="Proteomes" id="UP000662703"/>
    </source>
</evidence>
<dbReference type="PANTHER" id="PTHR43434:SF24">
    <property type="entry name" value="HYDROLASE-RELATED"/>
    <property type="match status" value="1"/>
</dbReference>
<dbReference type="SUPFAM" id="SSF56784">
    <property type="entry name" value="HAD-like"/>
    <property type="match status" value="1"/>
</dbReference>
<dbReference type="Pfam" id="PF13419">
    <property type="entry name" value="HAD_2"/>
    <property type="match status" value="1"/>
</dbReference>
<protein>
    <submittedName>
        <fullName evidence="1">HAD superfamily hydrolase</fullName>
    </submittedName>
</protein>
<gene>
    <name evidence="1" type="ORF">Y5W_03256</name>
</gene>
<reference evidence="1 2" key="1">
    <citation type="submission" date="2012-09" db="EMBL/GenBank/DDBJ databases">
        <title>Genome Sequence of alkane-degrading Bacterium Alcanivorax sp. 521-1.</title>
        <authorList>
            <person name="Lai Q."/>
            <person name="Shao Z."/>
        </authorList>
    </citation>
    <scope>NUCLEOTIDE SEQUENCE [LARGE SCALE GENOMIC DNA]</scope>
    <source>
        <strain evidence="1 2">521-1</strain>
    </source>
</reference>
<dbReference type="InterPro" id="IPR050155">
    <property type="entry name" value="HAD-like_hydrolase_sf"/>
</dbReference>
<accession>A0ABS0AUY8</accession>
<comment type="caution">
    <text evidence="1">The sequence shown here is derived from an EMBL/GenBank/DDBJ whole genome shotgun (WGS) entry which is preliminary data.</text>
</comment>
<organism evidence="1 2">
    <name type="scientific">Alloalcanivorax profundimaris</name>
    <dbReference type="NCBI Taxonomy" id="2735259"/>
    <lineage>
        <taxon>Bacteria</taxon>
        <taxon>Pseudomonadati</taxon>
        <taxon>Pseudomonadota</taxon>
        <taxon>Gammaproteobacteria</taxon>
        <taxon>Oceanospirillales</taxon>
        <taxon>Alcanivoracaceae</taxon>
        <taxon>Alloalcanivorax</taxon>
    </lineage>
</organism>
<sequence length="230" mass="25415">MNYDLVIFDWDGTVMDSTARIVECMHSAGRDLDLPVLDDDTVRGIIGLGLPEAIRTLYPDIDDPMLGRMRDRYAFHFVAAEATPSRLYPHAEATLAALRDAGLRLAVATGKSRKGLDRVWGNAGLGHWFHASRCADESRSKPHPAMVEELLLELAVRPERALVVGDTSFDLEMARSAGVDRVGVSYGAHPVDRLMTFEPLAVIDALPQLLPVVGLPGDPERERLEHERRV</sequence>
<dbReference type="SFLD" id="SFLDG01135">
    <property type="entry name" value="C1.5.6:_HAD__Beta-PGM__Phospha"/>
    <property type="match status" value="1"/>
</dbReference>
<dbReference type="InterPro" id="IPR036412">
    <property type="entry name" value="HAD-like_sf"/>
</dbReference>
<dbReference type="InterPro" id="IPR023214">
    <property type="entry name" value="HAD_sf"/>
</dbReference>
<dbReference type="NCBIfam" id="TIGR01549">
    <property type="entry name" value="HAD-SF-IA-v1"/>
    <property type="match status" value="1"/>
</dbReference>